<name>A0A1G9MG28_9BACL</name>
<accession>A0A1G9MG28</accession>
<evidence type="ECO:0000313" key="4">
    <source>
        <dbReference type="Proteomes" id="UP000182783"/>
    </source>
</evidence>
<gene>
    <name evidence="3" type="ORF">SAMN05216191_105137</name>
</gene>
<dbReference type="Proteomes" id="UP000182783">
    <property type="component" value="Unassembled WGS sequence"/>
</dbReference>
<evidence type="ECO:0000256" key="1">
    <source>
        <dbReference type="SAM" id="MobiDB-lite"/>
    </source>
</evidence>
<feature type="region of interest" description="Disordered" evidence="1">
    <location>
        <begin position="55"/>
        <end position="103"/>
    </location>
</feature>
<feature type="compositionally biased region" description="Low complexity" evidence="1">
    <location>
        <begin position="75"/>
        <end position="88"/>
    </location>
</feature>
<organism evidence="3 4">
    <name type="scientific">Paenibacillus jilunlii</name>
    <dbReference type="NCBI Taxonomy" id="682956"/>
    <lineage>
        <taxon>Bacteria</taxon>
        <taxon>Bacillati</taxon>
        <taxon>Bacillota</taxon>
        <taxon>Bacilli</taxon>
        <taxon>Bacillales</taxon>
        <taxon>Paenibacillaceae</taxon>
        <taxon>Paenibacillus</taxon>
    </lineage>
</organism>
<keyword evidence="2" id="KW-0732">Signal</keyword>
<evidence type="ECO:0000313" key="3">
    <source>
        <dbReference type="EMBL" id="SDL73228.1"/>
    </source>
</evidence>
<feature type="signal peptide" evidence="2">
    <location>
        <begin position="1"/>
        <end position="26"/>
    </location>
</feature>
<reference evidence="3 4" key="1">
    <citation type="submission" date="2016-10" db="EMBL/GenBank/DDBJ databases">
        <authorList>
            <person name="de Groot N.N."/>
        </authorList>
    </citation>
    <scope>NUCLEOTIDE SEQUENCE [LARGE SCALE GENOMIC DNA]</scope>
    <source>
        <strain evidence="3 4">CGMCC 1.10239</strain>
    </source>
</reference>
<feature type="compositionally biased region" description="Gly residues" evidence="1">
    <location>
        <begin position="56"/>
        <end position="74"/>
    </location>
</feature>
<feature type="chain" id="PRO_5010288836" description="MYXO-CTERM domain-containing protein" evidence="2">
    <location>
        <begin position="27"/>
        <end position="141"/>
    </location>
</feature>
<dbReference type="NCBIfam" id="NF041742">
    <property type="entry name" value="WGxxGxxG_fam"/>
    <property type="match status" value="1"/>
</dbReference>
<dbReference type="RefSeq" id="WP_062527086.1">
    <property type="nucleotide sequence ID" value="NZ_CP048429.1"/>
</dbReference>
<sequence length="141" mass="14336">MNKLLTSFACGTVLSMSLLGVGYASTASGTTGAVGTGTRMMNEQGNTMMNNTTGTGTAGFGTTGTTGTGTGTTGTTGTMRNRGGDNNNVSPLSNTTQTGRYRANATTTNAADNDNDFDWGWLGLVGLLGLAGMRNKSGERR</sequence>
<proteinExistence type="predicted"/>
<dbReference type="EMBL" id="FNGM01000005">
    <property type="protein sequence ID" value="SDL73228.1"/>
    <property type="molecule type" value="Genomic_DNA"/>
</dbReference>
<evidence type="ECO:0008006" key="5">
    <source>
        <dbReference type="Google" id="ProtNLM"/>
    </source>
</evidence>
<dbReference type="AlphaFoldDB" id="A0A1G9MG28"/>
<evidence type="ECO:0000256" key="2">
    <source>
        <dbReference type="SAM" id="SignalP"/>
    </source>
</evidence>
<dbReference type="NCBIfam" id="NF038039">
    <property type="entry name" value="WGxxGxxG-CTERM"/>
    <property type="match status" value="1"/>
</dbReference>
<feature type="compositionally biased region" description="Polar residues" evidence="1">
    <location>
        <begin position="89"/>
        <end position="99"/>
    </location>
</feature>
<protein>
    <recommendedName>
        <fullName evidence="5">MYXO-CTERM domain-containing protein</fullName>
    </recommendedName>
</protein>